<comment type="caution">
    <text evidence="2">The sequence shown here is derived from an EMBL/GenBank/DDBJ whole genome shotgun (WGS) entry which is preliminary data.</text>
</comment>
<evidence type="ECO:0000313" key="3">
    <source>
        <dbReference type="Proteomes" id="UP000719412"/>
    </source>
</evidence>
<protein>
    <submittedName>
        <fullName evidence="2">Uncharacterized protein</fullName>
    </submittedName>
</protein>
<feature type="compositionally biased region" description="Basic and acidic residues" evidence="1">
    <location>
        <begin position="1"/>
        <end position="12"/>
    </location>
</feature>
<accession>A0A8J6HIX6</accession>
<gene>
    <name evidence="2" type="ORF">GEV33_008361</name>
</gene>
<reference evidence="2" key="1">
    <citation type="journal article" date="2020" name="J Insects Food Feed">
        <title>The yellow mealworm (Tenebrio molitor) genome: a resource for the emerging insects as food and feed industry.</title>
        <authorList>
            <person name="Eriksson T."/>
            <person name="Andere A."/>
            <person name="Kelstrup H."/>
            <person name="Emery V."/>
            <person name="Picard C."/>
        </authorList>
    </citation>
    <scope>NUCLEOTIDE SEQUENCE</scope>
    <source>
        <strain evidence="2">Stoneville</strain>
        <tissue evidence="2">Whole head</tissue>
    </source>
</reference>
<feature type="region of interest" description="Disordered" evidence="1">
    <location>
        <begin position="1"/>
        <end position="28"/>
    </location>
</feature>
<evidence type="ECO:0000256" key="1">
    <source>
        <dbReference type="SAM" id="MobiDB-lite"/>
    </source>
</evidence>
<sequence length="224" mass="24671">MTKSDGGKHCRVEWQQQGRSKGGGQVGPAHPRILLAHPRIKVKHIKNKIHLQYLSIICLWFKIWPTPAKNHCYALGQQCLAPRRLDGIGVHINHGCSKYQSAPYYPFRSATVASENQLAGPLPSHQLRADEACGTISSQAIKGMHAWTIIHIIIHLIIRAPSRVSPQTLLTLFTFIVQALNGTEDGPPGRTLRVSDVQTINSLGPYHPISCALTKRAGPSPVRL</sequence>
<dbReference type="Proteomes" id="UP000719412">
    <property type="component" value="Unassembled WGS sequence"/>
</dbReference>
<evidence type="ECO:0000313" key="2">
    <source>
        <dbReference type="EMBL" id="KAH0814428.1"/>
    </source>
</evidence>
<reference evidence="2" key="2">
    <citation type="submission" date="2021-08" db="EMBL/GenBank/DDBJ databases">
        <authorList>
            <person name="Eriksson T."/>
        </authorList>
    </citation>
    <scope>NUCLEOTIDE SEQUENCE</scope>
    <source>
        <strain evidence="2">Stoneville</strain>
        <tissue evidence="2">Whole head</tissue>
    </source>
</reference>
<name>A0A8J6HIX6_TENMO</name>
<organism evidence="2 3">
    <name type="scientific">Tenebrio molitor</name>
    <name type="common">Yellow mealworm beetle</name>
    <dbReference type="NCBI Taxonomy" id="7067"/>
    <lineage>
        <taxon>Eukaryota</taxon>
        <taxon>Metazoa</taxon>
        <taxon>Ecdysozoa</taxon>
        <taxon>Arthropoda</taxon>
        <taxon>Hexapoda</taxon>
        <taxon>Insecta</taxon>
        <taxon>Pterygota</taxon>
        <taxon>Neoptera</taxon>
        <taxon>Endopterygota</taxon>
        <taxon>Coleoptera</taxon>
        <taxon>Polyphaga</taxon>
        <taxon>Cucujiformia</taxon>
        <taxon>Tenebrionidae</taxon>
        <taxon>Tenebrio</taxon>
    </lineage>
</organism>
<proteinExistence type="predicted"/>
<dbReference type="EMBL" id="JABDTM020024294">
    <property type="protein sequence ID" value="KAH0814428.1"/>
    <property type="molecule type" value="Genomic_DNA"/>
</dbReference>
<keyword evidence="3" id="KW-1185">Reference proteome</keyword>
<dbReference type="AlphaFoldDB" id="A0A8J6HIX6"/>